<evidence type="ECO:0008006" key="4">
    <source>
        <dbReference type="Google" id="ProtNLM"/>
    </source>
</evidence>
<dbReference type="AlphaFoldDB" id="A0A9X4AWT9"/>
<sequence length="866" mass="86778">MPRPRLLSALLATAFVASALVQAASCALETEGSKPTQTTKPCESAANCDDGSSCTVDTCSDEKICVYTPVADGPNPAQTVGDCQRIDCAAGQEVTVTDDADIPDDNEPCTNDACQGGTPSNTHTPDGGVCQRGNESGTCQDGVCQISCDAQNPCDDGNACTDDFCNFATSTCIFTNLDGQPTPGATQNPGDCKQKLCVNGKDTDVTDDTDVPVDVNTCTDDVCTNGVPSNPPTTSGTPCTPEDTDVCDGASNCVQCTEAVHCIGIIAEDECTKAACMNHTCVKSYMGTDTLASPALQTAGNCKKIVCDGNGGTTEFPDDTDKPNDNNACTTDSCSGSNPTSMPVAQGTACGMNQVCNSTGSCVGCNTAADCQGTDDFCKKRTCTNNVCGFDYTESNTPLPNGQTEDDCKRLVCDGAGNTVTVADSSDPKVDGNECTQDTCNGTTPSNPNQPAGTMCNQSGGDVCNTAGQCKKSNGKSCAAGGDCASTFCIDAVCCSTNCNGTCRACNLAGSLGTCSPVPKGQEDAPSCTGASSCDGSNNGNSACKKDDGQGCGGANECVSNFCVDGRCCVSACNTTCQACNVTGSEGSCVNIPAGQPDVSASMTCDNGSVCNGSGVCKKSNGTTCGAASDCLSNFCVDGKCCENACTGTCKSCGIAGSEGMCVNIASGQEDNNASMTCTGTKSCDGSGGCKTDNGASCSMGTDCLSTFCVDSVCCNNACTGTCQACNVSGNAGTCSNIPPGNEDTFPMNACVGVNQSCDGMGECKGKLGASCVDGAADCLSGFCADGVCCENACGATCMQCNASGSCVAVPQFSEDNSPMNACVGTKSCDGTTAGNGACKLDNMQPCNGDGECASGNCHSSGECRP</sequence>
<dbReference type="InterPro" id="IPR001673">
    <property type="entry name" value="S_mold_repeat"/>
</dbReference>
<feature type="signal peptide" evidence="1">
    <location>
        <begin position="1"/>
        <end position="23"/>
    </location>
</feature>
<dbReference type="Proteomes" id="UP001151081">
    <property type="component" value="Unassembled WGS sequence"/>
</dbReference>
<dbReference type="EMBL" id="JAGTJJ010000030">
    <property type="protein sequence ID" value="MDC3985625.1"/>
    <property type="molecule type" value="Genomic_DNA"/>
</dbReference>
<dbReference type="RefSeq" id="WP_272421714.1">
    <property type="nucleotide sequence ID" value="NZ_JAGTJJ010000030.1"/>
</dbReference>
<evidence type="ECO:0000313" key="2">
    <source>
        <dbReference type="EMBL" id="MDC3985625.1"/>
    </source>
</evidence>
<evidence type="ECO:0000313" key="3">
    <source>
        <dbReference type="Proteomes" id="UP001151081"/>
    </source>
</evidence>
<proteinExistence type="predicted"/>
<feature type="chain" id="PRO_5040961588" description="Disintegrin domain-containing protein" evidence="1">
    <location>
        <begin position="24"/>
        <end position="866"/>
    </location>
</feature>
<keyword evidence="1" id="KW-0732">Signal</keyword>
<keyword evidence="3" id="KW-1185">Reference proteome</keyword>
<protein>
    <recommendedName>
        <fullName evidence="4">Disintegrin domain-containing protein</fullName>
    </recommendedName>
</protein>
<reference evidence="2 3" key="1">
    <citation type="submission" date="2021-04" db="EMBL/GenBank/DDBJ databases">
        <title>Genome analysis of Polyangium sp.</title>
        <authorList>
            <person name="Li Y."/>
            <person name="Wang J."/>
        </authorList>
    </citation>
    <scope>NUCLEOTIDE SEQUENCE [LARGE SCALE GENOMIC DNA]</scope>
    <source>
        <strain evidence="2 3">SDU14</strain>
    </source>
</reference>
<accession>A0A9X4AWT9</accession>
<comment type="caution">
    <text evidence="2">The sequence shown here is derived from an EMBL/GenBank/DDBJ whole genome shotgun (WGS) entry which is preliminary data.</text>
</comment>
<dbReference type="Pfam" id="PF00526">
    <property type="entry name" value="Dicty_CTDC"/>
    <property type="match status" value="5"/>
</dbReference>
<evidence type="ECO:0000256" key="1">
    <source>
        <dbReference type="SAM" id="SignalP"/>
    </source>
</evidence>
<name>A0A9X4AWT9_9BACT</name>
<organism evidence="2 3">
    <name type="scientific">Polyangium jinanense</name>
    <dbReference type="NCBI Taxonomy" id="2829994"/>
    <lineage>
        <taxon>Bacteria</taxon>
        <taxon>Pseudomonadati</taxon>
        <taxon>Myxococcota</taxon>
        <taxon>Polyangia</taxon>
        <taxon>Polyangiales</taxon>
        <taxon>Polyangiaceae</taxon>
        <taxon>Polyangium</taxon>
    </lineage>
</organism>
<gene>
    <name evidence="2" type="ORF">KEG57_34415</name>
</gene>